<keyword evidence="2" id="KW-1185">Reference proteome</keyword>
<dbReference type="PANTHER" id="PTHR21485">
    <property type="entry name" value="HAD SUPERFAMILY MEMBERS CMAS AND KDSC"/>
    <property type="match status" value="1"/>
</dbReference>
<dbReference type="STRING" id="504798.SAMN05421871_113122"/>
<dbReference type="RefSeq" id="WP_091378569.1">
    <property type="nucleotide sequence ID" value="NZ_FNDV01000013.1"/>
</dbReference>
<dbReference type="PANTHER" id="PTHR21485:SF6">
    <property type="entry name" value="N-ACYLNEURAMINATE CYTIDYLYLTRANSFERASE-RELATED"/>
    <property type="match status" value="1"/>
</dbReference>
<organism evidence="1 2">
    <name type="scientific">Actinokineospora alba</name>
    <dbReference type="NCBI Taxonomy" id="504798"/>
    <lineage>
        <taxon>Bacteria</taxon>
        <taxon>Bacillati</taxon>
        <taxon>Actinomycetota</taxon>
        <taxon>Actinomycetes</taxon>
        <taxon>Pseudonocardiales</taxon>
        <taxon>Pseudonocardiaceae</taxon>
        <taxon>Actinokineospora</taxon>
    </lineage>
</organism>
<dbReference type="Gene3D" id="3.90.550.10">
    <property type="entry name" value="Spore Coat Polysaccharide Biosynthesis Protein SpsA, Chain A"/>
    <property type="match status" value="1"/>
</dbReference>
<dbReference type="OrthoDB" id="9814210at2"/>
<dbReference type="Pfam" id="PF02348">
    <property type="entry name" value="CTP_transf_3"/>
    <property type="match status" value="1"/>
</dbReference>
<keyword evidence="1" id="KW-0808">Transferase</keyword>
<keyword evidence="1" id="KW-0548">Nucleotidyltransferase</keyword>
<gene>
    <name evidence="1" type="ORF">SAMN05192558_108122</name>
</gene>
<name>A0A1H0RTR3_9PSEU</name>
<dbReference type="Proteomes" id="UP000199651">
    <property type="component" value="Unassembled WGS sequence"/>
</dbReference>
<dbReference type="AlphaFoldDB" id="A0A1H0RTR3"/>
<dbReference type="InterPro" id="IPR050793">
    <property type="entry name" value="CMP-NeuNAc_synthase"/>
</dbReference>
<dbReference type="CDD" id="cd02513">
    <property type="entry name" value="CMP-NeuAc_Synthase"/>
    <property type="match status" value="1"/>
</dbReference>
<dbReference type="GO" id="GO:0008781">
    <property type="term" value="F:N-acylneuraminate cytidylyltransferase activity"/>
    <property type="evidence" value="ECO:0007669"/>
    <property type="project" value="TreeGrafter"/>
</dbReference>
<dbReference type="EMBL" id="FNJB01000008">
    <property type="protein sequence ID" value="SDP32833.1"/>
    <property type="molecule type" value="Genomic_DNA"/>
</dbReference>
<reference evidence="2" key="1">
    <citation type="submission" date="2016-10" db="EMBL/GenBank/DDBJ databases">
        <authorList>
            <person name="Varghese N."/>
            <person name="Submissions S."/>
        </authorList>
    </citation>
    <scope>NUCLEOTIDE SEQUENCE [LARGE SCALE GENOMIC DNA]</scope>
    <source>
        <strain evidence="2">IBRC-M 10655</strain>
    </source>
</reference>
<protein>
    <submittedName>
        <fullName evidence="1">N-acylneuraminate cytidylyltransferase</fullName>
    </submittedName>
</protein>
<dbReference type="InterPro" id="IPR029044">
    <property type="entry name" value="Nucleotide-diphossugar_trans"/>
</dbReference>
<proteinExistence type="predicted"/>
<evidence type="ECO:0000313" key="2">
    <source>
        <dbReference type="Proteomes" id="UP000199651"/>
    </source>
</evidence>
<dbReference type="InterPro" id="IPR003329">
    <property type="entry name" value="Cytidylyl_trans"/>
</dbReference>
<sequence>MDGRDTGSEAAVRRLVVAVVPARGGSTGFPGKNLAPFLGRPLVAHAVATAAAAQGVDRVVLSTDDPDIAAAGAAAGAETVRRPDSLATWDSRTVDAVTHAAASLDLADDTLIVLIQPTSPLRTSADIEECLALHGNRAGGSVVQMTTSDEHHPWKACVLVDGVLRPARDWPDLEAPRQALPPVLRPTGGVYVVGAGDLRAHGRFFVPEVLAQVIDPERAVDIDREDDLVVARRRAGELGRG</sequence>
<evidence type="ECO:0000313" key="1">
    <source>
        <dbReference type="EMBL" id="SDP32833.1"/>
    </source>
</evidence>
<accession>A0A1H0RTR3</accession>
<dbReference type="SUPFAM" id="SSF53448">
    <property type="entry name" value="Nucleotide-diphospho-sugar transferases"/>
    <property type="match status" value="1"/>
</dbReference>